<dbReference type="AlphaFoldDB" id="V5HH87"/>
<dbReference type="EMBL" id="GANP01009871">
    <property type="protein sequence ID" value="JAB74597.1"/>
    <property type="molecule type" value="mRNA"/>
</dbReference>
<sequence length="136" mass="15030">YLGLTVLWLDPKTSERKVAALACRRVHGSVTFERLATTLEEILNEFNLLGKITKVITDGGSNFVKSFRLDNFMNQKDLLVAATLLARFKLSWISDEVKRNAALAAVKSELTVSSRLVESPASPLKANAAEEDFFGN</sequence>
<evidence type="ECO:0000313" key="1">
    <source>
        <dbReference type="EMBL" id="JAB74597.1"/>
    </source>
</evidence>
<accession>V5HH87</accession>
<organism evidence="1">
    <name type="scientific">Ixodes ricinus</name>
    <name type="common">Common tick</name>
    <name type="synonym">Acarus ricinus</name>
    <dbReference type="NCBI Taxonomy" id="34613"/>
    <lineage>
        <taxon>Eukaryota</taxon>
        <taxon>Metazoa</taxon>
        <taxon>Ecdysozoa</taxon>
        <taxon>Arthropoda</taxon>
        <taxon>Chelicerata</taxon>
        <taxon>Arachnida</taxon>
        <taxon>Acari</taxon>
        <taxon>Parasitiformes</taxon>
        <taxon>Ixodida</taxon>
        <taxon>Ixodoidea</taxon>
        <taxon>Ixodidae</taxon>
        <taxon>Ixodinae</taxon>
        <taxon>Ixodes</taxon>
    </lineage>
</organism>
<proteinExistence type="evidence at transcript level"/>
<feature type="non-terminal residue" evidence="1">
    <location>
        <position position="136"/>
    </location>
</feature>
<name>V5HH87_IXORI</name>
<dbReference type="PANTHER" id="PTHR47501">
    <property type="entry name" value="TRANSPOSASE-RELATED"/>
    <property type="match status" value="1"/>
</dbReference>
<feature type="non-terminal residue" evidence="1">
    <location>
        <position position="1"/>
    </location>
</feature>
<protein>
    <submittedName>
        <fullName evidence="1">Uncharacterized protein</fullName>
    </submittedName>
</protein>
<reference evidence="1" key="1">
    <citation type="journal article" date="2015" name="Sci. Rep.">
        <title>Tissue- and time-dependent transcription in Ixodes ricinus salivary glands and midguts when blood feeding on the vertebrate host.</title>
        <authorList>
            <person name="Kotsyfakis M."/>
            <person name="Schwarz A."/>
            <person name="Erhart J."/>
            <person name="Ribeiro J.M."/>
        </authorList>
    </citation>
    <scope>NUCLEOTIDE SEQUENCE</scope>
    <source>
        <tissue evidence="1">Salivary gland and midgut</tissue>
    </source>
</reference>